<keyword evidence="3 7" id="KW-0812">Transmembrane</keyword>
<evidence type="ECO:0000256" key="3">
    <source>
        <dbReference type="ARBA" id="ARBA00022692"/>
    </source>
</evidence>
<dbReference type="PANTHER" id="PTHR10783:SF103">
    <property type="entry name" value="SOLUTE CARRIER FAMILY 53 MEMBER 1"/>
    <property type="match status" value="1"/>
</dbReference>
<feature type="domain" description="SPX" evidence="9">
    <location>
        <begin position="2"/>
        <end position="375"/>
    </location>
</feature>
<feature type="compositionally biased region" description="Polar residues" evidence="6">
    <location>
        <begin position="176"/>
        <end position="186"/>
    </location>
</feature>
<evidence type="ECO:0000256" key="7">
    <source>
        <dbReference type="SAM" id="Phobius"/>
    </source>
</evidence>
<evidence type="ECO:0000256" key="1">
    <source>
        <dbReference type="ARBA" id="ARBA00004141"/>
    </source>
</evidence>
<feature type="transmembrane region" description="Helical" evidence="7">
    <location>
        <begin position="549"/>
        <end position="570"/>
    </location>
</feature>
<evidence type="ECO:0000256" key="5">
    <source>
        <dbReference type="ARBA" id="ARBA00023136"/>
    </source>
</evidence>
<proteinExistence type="inferred from homology"/>
<feature type="transmembrane region" description="Helical" evidence="7">
    <location>
        <begin position="514"/>
        <end position="537"/>
    </location>
</feature>
<dbReference type="OrthoDB" id="9970435at2759"/>
<feature type="transmembrane region" description="Helical" evidence="7">
    <location>
        <begin position="698"/>
        <end position="717"/>
    </location>
</feature>
<dbReference type="Pfam" id="PF03105">
    <property type="entry name" value="SPX"/>
    <property type="match status" value="1"/>
</dbReference>
<keyword evidence="4 7" id="KW-1133">Transmembrane helix</keyword>
<organism evidence="10 11">
    <name type="scientific">Klebsormidium nitens</name>
    <name type="common">Green alga</name>
    <name type="synonym">Ulothrix nitens</name>
    <dbReference type="NCBI Taxonomy" id="105231"/>
    <lineage>
        <taxon>Eukaryota</taxon>
        <taxon>Viridiplantae</taxon>
        <taxon>Streptophyta</taxon>
        <taxon>Klebsormidiophyceae</taxon>
        <taxon>Klebsormidiales</taxon>
        <taxon>Klebsormidiaceae</taxon>
        <taxon>Klebsormidium</taxon>
    </lineage>
</organism>
<dbReference type="PROSITE" id="PS51382">
    <property type="entry name" value="SPX"/>
    <property type="match status" value="1"/>
</dbReference>
<dbReference type="GO" id="GO:0016036">
    <property type="term" value="P:cellular response to phosphate starvation"/>
    <property type="evidence" value="ECO:0000318"/>
    <property type="project" value="GO_Central"/>
</dbReference>
<evidence type="ECO:0000259" key="8">
    <source>
        <dbReference type="PROSITE" id="PS51380"/>
    </source>
</evidence>
<gene>
    <name evidence="10" type="ORF">KFL_006330050</name>
</gene>
<dbReference type="EMBL" id="DF237582">
    <property type="protein sequence ID" value="GAQ90378.1"/>
    <property type="molecule type" value="Genomic_DNA"/>
</dbReference>
<dbReference type="GO" id="GO:0006817">
    <property type="term" value="P:phosphate ion transport"/>
    <property type="evidence" value="ECO:0000318"/>
    <property type="project" value="GO_Central"/>
</dbReference>
<dbReference type="AlphaFoldDB" id="A0A1Y1IQG8"/>
<dbReference type="Pfam" id="PF03124">
    <property type="entry name" value="EXS"/>
    <property type="match status" value="1"/>
</dbReference>
<dbReference type="PANTHER" id="PTHR10783">
    <property type="entry name" value="XENOTROPIC AND POLYTROPIC RETROVIRUS RECEPTOR 1-RELATED"/>
    <property type="match status" value="1"/>
</dbReference>
<dbReference type="GO" id="GO:0000822">
    <property type="term" value="F:inositol hexakisphosphate binding"/>
    <property type="evidence" value="ECO:0000318"/>
    <property type="project" value="GO_Central"/>
</dbReference>
<feature type="transmembrane region" description="Helical" evidence="7">
    <location>
        <begin position="426"/>
        <end position="449"/>
    </location>
</feature>
<feature type="region of interest" description="Disordered" evidence="6">
    <location>
        <begin position="171"/>
        <end position="198"/>
    </location>
</feature>
<name>A0A1Y1IQG8_KLENI</name>
<dbReference type="STRING" id="105231.A0A1Y1IQG8"/>
<dbReference type="InterPro" id="IPR004342">
    <property type="entry name" value="EXS_C"/>
</dbReference>
<accession>A0A1Y1IQG8</accession>
<feature type="region of interest" description="Disordered" evidence="6">
    <location>
        <begin position="37"/>
        <end position="71"/>
    </location>
</feature>
<keyword evidence="11" id="KW-1185">Reference proteome</keyword>
<reference evidence="10 11" key="1">
    <citation type="journal article" date="2014" name="Nat. Commun.">
        <title>Klebsormidium flaccidum genome reveals primary factors for plant terrestrial adaptation.</title>
        <authorList>
            <person name="Hori K."/>
            <person name="Maruyama F."/>
            <person name="Fujisawa T."/>
            <person name="Togashi T."/>
            <person name="Yamamoto N."/>
            <person name="Seo M."/>
            <person name="Sato S."/>
            <person name="Yamada T."/>
            <person name="Mori H."/>
            <person name="Tajima N."/>
            <person name="Moriyama T."/>
            <person name="Ikeuchi M."/>
            <person name="Watanabe M."/>
            <person name="Wada H."/>
            <person name="Kobayashi K."/>
            <person name="Saito M."/>
            <person name="Masuda T."/>
            <person name="Sasaki-Sekimoto Y."/>
            <person name="Mashiguchi K."/>
            <person name="Awai K."/>
            <person name="Shimojima M."/>
            <person name="Masuda S."/>
            <person name="Iwai M."/>
            <person name="Nobusawa T."/>
            <person name="Narise T."/>
            <person name="Kondo S."/>
            <person name="Saito H."/>
            <person name="Sato R."/>
            <person name="Murakawa M."/>
            <person name="Ihara Y."/>
            <person name="Oshima-Yamada Y."/>
            <person name="Ohtaka K."/>
            <person name="Satoh M."/>
            <person name="Sonobe K."/>
            <person name="Ishii M."/>
            <person name="Ohtani R."/>
            <person name="Kanamori-Sato M."/>
            <person name="Honoki R."/>
            <person name="Miyazaki D."/>
            <person name="Mochizuki H."/>
            <person name="Umetsu J."/>
            <person name="Higashi K."/>
            <person name="Shibata D."/>
            <person name="Kamiya Y."/>
            <person name="Sato N."/>
            <person name="Nakamura Y."/>
            <person name="Tabata S."/>
            <person name="Ida S."/>
            <person name="Kurokawa K."/>
            <person name="Ohta H."/>
        </authorList>
    </citation>
    <scope>NUCLEOTIDE SEQUENCE [LARGE SCALE GENOMIC DNA]</scope>
    <source>
        <strain evidence="10 11">NIES-2285</strain>
    </source>
</reference>
<dbReference type="Proteomes" id="UP000054558">
    <property type="component" value="Unassembled WGS sequence"/>
</dbReference>
<keyword evidence="5 7" id="KW-0472">Membrane</keyword>
<dbReference type="GO" id="GO:0005315">
    <property type="term" value="F:phosphate transmembrane transporter activity"/>
    <property type="evidence" value="ECO:0000318"/>
    <property type="project" value="GO_Central"/>
</dbReference>
<feature type="region of interest" description="Disordered" evidence="6">
    <location>
        <begin position="215"/>
        <end position="253"/>
    </location>
</feature>
<dbReference type="OMA" id="ETSHFYT"/>
<dbReference type="InterPro" id="IPR004331">
    <property type="entry name" value="SPX_dom"/>
</dbReference>
<dbReference type="PROSITE" id="PS51380">
    <property type="entry name" value="EXS"/>
    <property type="match status" value="1"/>
</dbReference>
<dbReference type="GO" id="GO:0016020">
    <property type="term" value="C:membrane"/>
    <property type="evidence" value="ECO:0007669"/>
    <property type="project" value="UniProtKB-SubCell"/>
</dbReference>
<evidence type="ECO:0000313" key="11">
    <source>
        <dbReference type="Proteomes" id="UP000054558"/>
    </source>
</evidence>
<sequence length="828" mass="93003">MVKFAKHLELQLVPEWRDAYVSYKKLKKDIKRIPPVRLRTFRGSSGGSVHGGGEQDPDADGQRTPRRRSSASLNTLIRRSRSRARLQPGTDYITVRTVRGDAADGSADTYYTDVLPPVNESPEEVTFFARMDAQLNKVNLFYGKKEQEYSARLQHLERQIAALNEMKSALAKKQEQMNAAASSSPRSPEGPQSPRAETAPAVANEALPRVALQELANGRDADGVQNGRQGADRRREASTPAGQSGYRDGENCQREAMDGETTIPDIRSLRLVIPAATPVLALNKMSRVLWNDIARSGTRAESVLAELSDDVTEVLKQSRSTIKRAEKLLHSATVEFYRGLGLLKSFSSLNTVAFGKILKKHDKVVGWTAARPYLAAVERAHFCASPAVVQMMAATEALFTKQFAGDSHKQAMQVLRPVHRSASHQVTYALGFFSGCILSLLITFIVLISNAGGYDQRGGADYLHSVFPVFTAMLLLLLHMFVYGGNVYCWRIKQINYSFIFEFRPGTELRVREVLLAASLMTTLTLGGMVLHLVLHTADPRVHGGAGEYIPLAVLLVWLAVFLCPLDLFWRPSRMFLLRILRHLALAPLYRVMLADFFVGDQLTSQIPFLQQLQYCCCYYFGGHFKNRDGAACTGNGTYRSMLYVVAILPYWFRFAQCWRRFFEEGRERVHVANAGKYLSAMLAVSFRLWYLNSGTRAGLVLSIIAAVVATAYQAYWDLVMDWGLLRRHARHPWLRDQLVLKHNSIYYAAMVADVVLRLAWIQSISRFRFGGRVPPSIMTLIAASLEVLRRGLWNFFRLENEHLNNVGKFRAVRSIPLPFKDLEGAEV</sequence>
<protein>
    <submittedName>
        <fullName evidence="10">Phosphate transporter</fullName>
    </submittedName>
</protein>
<feature type="transmembrane region" description="Helical" evidence="7">
    <location>
        <begin position="469"/>
        <end position="490"/>
    </location>
</feature>
<feature type="compositionally biased region" description="Gly residues" evidence="6">
    <location>
        <begin position="44"/>
        <end position="54"/>
    </location>
</feature>
<feature type="domain" description="EXS" evidence="8">
    <location>
        <begin position="634"/>
        <end position="828"/>
    </location>
</feature>
<dbReference type="GO" id="GO:0005802">
    <property type="term" value="C:trans-Golgi network"/>
    <property type="evidence" value="ECO:0000318"/>
    <property type="project" value="GO_Central"/>
</dbReference>
<evidence type="ECO:0000256" key="4">
    <source>
        <dbReference type="ARBA" id="ARBA00022989"/>
    </source>
</evidence>
<evidence type="ECO:0000256" key="2">
    <source>
        <dbReference type="ARBA" id="ARBA00009665"/>
    </source>
</evidence>
<comment type="subcellular location">
    <subcellularLocation>
        <location evidence="1">Membrane</location>
        <topology evidence="1">Multi-pass membrane protein</topology>
    </subcellularLocation>
</comment>
<evidence type="ECO:0000256" key="6">
    <source>
        <dbReference type="SAM" id="MobiDB-lite"/>
    </source>
</evidence>
<comment type="similarity">
    <text evidence="2">Belongs to the SYG1 (TC 2.A.94) family.</text>
</comment>
<evidence type="ECO:0000259" key="9">
    <source>
        <dbReference type="PROSITE" id="PS51382"/>
    </source>
</evidence>
<evidence type="ECO:0000313" key="10">
    <source>
        <dbReference type="EMBL" id="GAQ90378.1"/>
    </source>
</evidence>